<dbReference type="InterPro" id="IPR013154">
    <property type="entry name" value="ADH-like_N"/>
</dbReference>
<dbReference type="Proteomes" id="UP001295684">
    <property type="component" value="Unassembled WGS sequence"/>
</dbReference>
<dbReference type="InterPro" id="IPR020843">
    <property type="entry name" value="ER"/>
</dbReference>
<dbReference type="Pfam" id="PF00107">
    <property type="entry name" value="ADH_zinc_N"/>
    <property type="match status" value="1"/>
</dbReference>
<dbReference type="Gene3D" id="3.90.180.10">
    <property type="entry name" value="Medium-chain alcohol dehydrogenases, catalytic domain"/>
    <property type="match status" value="1"/>
</dbReference>
<name>A0AAD2CXV6_EUPCR</name>
<evidence type="ECO:0000313" key="4">
    <source>
        <dbReference type="EMBL" id="CAI2374045.1"/>
    </source>
</evidence>
<evidence type="ECO:0000313" key="5">
    <source>
        <dbReference type="Proteomes" id="UP001295684"/>
    </source>
</evidence>
<dbReference type="EMBL" id="CAMPGE010015421">
    <property type="protein sequence ID" value="CAI2374045.1"/>
    <property type="molecule type" value="Genomic_DNA"/>
</dbReference>
<keyword evidence="1" id="KW-0521">NADP</keyword>
<dbReference type="InterPro" id="IPR013149">
    <property type="entry name" value="ADH-like_C"/>
</dbReference>
<evidence type="ECO:0000256" key="2">
    <source>
        <dbReference type="ARBA" id="ARBA00023002"/>
    </source>
</evidence>
<dbReference type="InterPro" id="IPR036291">
    <property type="entry name" value="NAD(P)-bd_dom_sf"/>
</dbReference>
<dbReference type="SMART" id="SM00829">
    <property type="entry name" value="PKS_ER"/>
    <property type="match status" value="1"/>
</dbReference>
<feature type="domain" description="Enoyl reductase (ER)" evidence="3">
    <location>
        <begin position="16"/>
        <end position="336"/>
    </location>
</feature>
<keyword evidence="2" id="KW-0560">Oxidoreductase</keyword>
<dbReference type="SUPFAM" id="SSF51735">
    <property type="entry name" value="NAD(P)-binding Rossmann-fold domains"/>
    <property type="match status" value="1"/>
</dbReference>
<dbReference type="InterPro" id="IPR011032">
    <property type="entry name" value="GroES-like_sf"/>
</dbReference>
<dbReference type="GO" id="GO:0070402">
    <property type="term" value="F:NADPH binding"/>
    <property type="evidence" value="ECO:0007669"/>
    <property type="project" value="TreeGrafter"/>
</dbReference>
<dbReference type="Pfam" id="PF08240">
    <property type="entry name" value="ADH_N"/>
    <property type="match status" value="1"/>
</dbReference>
<dbReference type="Gene3D" id="3.40.50.720">
    <property type="entry name" value="NAD(P)-binding Rossmann-like Domain"/>
    <property type="match status" value="1"/>
</dbReference>
<accession>A0AAD2CXV6</accession>
<keyword evidence="5" id="KW-1185">Reference proteome</keyword>
<protein>
    <recommendedName>
        <fullName evidence="3">Enoyl reductase (ER) domain-containing protein</fullName>
    </recommendedName>
</protein>
<dbReference type="PANTHER" id="PTHR48106">
    <property type="entry name" value="QUINONE OXIDOREDUCTASE PIG3-RELATED"/>
    <property type="match status" value="1"/>
</dbReference>
<dbReference type="PANTHER" id="PTHR48106:SF18">
    <property type="entry name" value="QUINONE OXIDOREDUCTASE PIG3"/>
    <property type="match status" value="1"/>
</dbReference>
<evidence type="ECO:0000256" key="1">
    <source>
        <dbReference type="ARBA" id="ARBA00022857"/>
    </source>
</evidence>
<dbReference type="SUPFAM" id="SSF50129">
    <property type="entry name" value="GroES-like"/>
    <property type="match status" value="1"/>
</dbReference>
<dbReference type="GO" id="GO:0016651">
    <property type="term" value="F:oxidoreductase activity, acting on NAD(P)H"/>
    <property type="evidence" value="ECO:0007669"/>
    <property type="project" value="TreeGrafter"/>
</dbReference>
<sequence length="340" mass="37194">MESIPDTFKAVLVNKGKVYVEEVETQPLKEGEVRVRVEATPVNPSDRMVVEGVYGIKELLNPQPTGMGFEGAGVVVEVHESVGEDLIGKTVALSDNAHCPEYQGVWRQYITKPAQSVIPMPDGIEPSQVCAAYVNPLTTILMINQAKKFGHKALIHGAACSALGKMLVRYANKLGFPVIHVVRRQEQVDILKDIGAEHILDSSTETFDEDLKKLSSELNATAYFDPICGSFCTRVLTQMPAGSTAYVYGALSGEPVTLSPIDIIFYQKSVSYLYLSIWMKEATQEEIKESIGIVVEDLVKGGEIFGSKIHETYSLDNINEAIEAAVKDATKGKICINPQL</sequence>
<dbReference type="AlphaFoldDB" id="A0AAD2CXV6"/>
<proteinExistence type="predicted"/>
<gene>
    <name evidence="4" type="ORF">ECRASSUSDP1_LOCUS15395</name>
</gene>
<organism evidence="4 5">
    <name type="scientific">Euplotes crassus</name>
    <dbReference type="NCBI Taxonomy" id="5936"/>
    <lineage>
        <taxon>Eukaryota</taxon>
        <taxon>Sar</taxon>
        <taxon>Alveolata</taxon>
        <taxon>Ciliophora</taxon>
        <taxon>Intramacronucleata</taxon>
        <taxon>Spirotrichea</taxon>
        <taxon>Hypotrichia</taxon>
        <taxon>Euplotida</taxon>
        <taxon>Euplotidae</taxon>
        <taxon>Moneuplotes</taxon>
    </lineage>
</organism>
<evidence type="ECO:0000259" key="3">
    <source>
        <dbReference type="SMART" id="SM00829"/>
    </source>
</evidence>
<reference evidence="4" key="1">
    <citation type="submission" date="2023-07" db="EMBL/GenBank/DDBJ databases">
        <authorList>
            <consortium name="AG Swart"/>
            <person name="Singh M."/>
            <person name="Singh A."/>
            <person name="Seah K."/>
            <person name="Emmerich C."/>
        </authorList>
    </citation>
    <scope>NUCLEOTIDE SEQUENCE</scope>
    <source>
        <strain evidence="4">DP1</strain>
    </source>
</reference>
<comment type="caution">
    <text evidence="4">The sequence shown here is derived from an EMBL/GenBank/DDBJ whole genome shotgun (WGS) entry which is preliminary data.</text>
</comment>